<dbReference type="Proteomes" id="UP000245119">
    <property type="component" value="Linkage Group LG3"/>
</dbReference>
<dbReference type="GO" id="GO:0043161">
    <property type="term" value="P:proteasome-mediated ubiquitin-dependent protein catabolic process"/>
    <property type="evidence" value="ECO:0007669"/>
    <property type="project" value="TreeGrafter"/>
</dbReference>
<dbReference type="PANTHER" id="PTHR24104:SF25">
    <property type="entry name" value="PROTEIN LIN-41"/>
    <property type="match status" value="1"/>
</dbReference>
<dbReference type="InterPro" id="IPR017907">
    <property type="entry name" value="Znf_RING_CS"/>
</dbReference>
<feature type="domain" description="RING-type" evidence="5">
    <location>
        <begin position="20"/>
        <end position="69"/>
    </location>
</feature>
<dbReference type="PROSITE" id="PS50089">
    <property type="entry name" value="ZF_RING_2"/>
    <property type="match status" value="1"/>
</dbReference>
<dbReference type="GO" id="GO:0061630">
    <property type="term" value="F:ubiquitin protein ligase activity"/>
    <property type="evidence" value="ECO:0007669"/>
    <property type="project" value="TreeGrafter"/>
</dbReference>
<dbReference type="OrthoDB" id="9987040at2759"/>
<keyword evidence="1" id="KW-0479">Metal-binding</keyword>
<dbReference type="SUPFAM" id="SSF57850">
    <property type="entry name" value="RING/U-box"/>
    <property type="match status" value="1"/>
</dbReference>
<dbReference type="PANTHER" id="PTHR24104">
    <property type="entry name" value="E3 UBIQUITIN-PROTEIN LIGASE NHLRC1-RELATED"/>
    <property type="match status" value="1"/>
</dbReference>
<dbReference type="AlphaFoldDB" id="A0A2T7PNR8"/>
<dbReference type="Gene3D" id="2.120.10.30">
    <property type="entry name" value="TolB, C-terminal domain"/>
    <property type="match status" value="1"/>
</dbReference>
<organism evidence="6 7">
    <name type="scientific">Pomacea canaliculata</name>
    <name type="common">Golden apple snail</name>
    <dbReference type="NCBI Taxonomy" id="400727"/>
    <lineage>
        <taxon>Eukaryota</taxon>
        <taxon>Metazoa</taxon>
        <taxon>Spiralia</taxon>
        <taxon>Lophotrochozoa</taxon>
        <taxon>Mollusca</taxon>
        <taxon>Gastropoda</taxon>
        <taxon>Caenogastropoda</taxon>
        <taxon>Architaenioglossa</taxon>
        <taxon>Ampullarioidea</taxon>
        <taxon>Ampullariidae</taxon>
        <taxon>Pomacea</taxon>
    </lineage>
</organism>
<evidence type="ECO:0000313" key="6">
    <source>
        <dbReference type="EMBL" id="PVD35071.1"/>
    </source>
</evidence>
<evidence type="ECO:0000256" key="1">
    <source>
        <dbReference type="ARBA" id="ARBA00022723"/>
    </source>
</evidence>
<dbReference type="InterPro" id="IPR050952">
    <property type="entry name" value="TRIM-NHL_E3_ligases"/>
</dbReference>
<reference evidence="6 7" key="1">
    <citation type="submission" date="2018-04" db="EMBL/GenBank/DDBJ databases">
        <title>The genome of golden apple snail Pomacea canaliculata provides insight into stress tolerance and invasive adaptation.</title>
        <authorList>
            <person name="Liu C."/>
            <person name="Liu B."/>
            <person name="Ren Y."/>
            <person name="Zhang Y."/>
            <person name="Wang H."/>
            <person name="Li S."/>
            <person name="Jiang F."/>
            <person name="Yin L."/>
            <person name="Zhang G."/>
            <person name="Qian W."/>
            <person name="Fan W."/>
        </authorList>
    </citation>
    <scope>NUCLEOTIDE SEQUENCE [LARGE SCALE GENOMIC DNA]</scope>
    <source>
        <strain evidence="6">SZHN2017</strain>
        <tissue evidence="6">Muscle</tissue>
    </source>
</reference>
<dbReference type="SMART" id="SM00184">
    <property type="entry name" value="RING"/>
    <property type="match status" value="1"/>
</dbReference>
<evidence type="ECO:0000259" key="5">
    <source>
        <dbReference type="PROSITE" id="PS50089"/>
    </source>
</evidence>
<dbReference type="InterPro" id="IPR013083">
    <property type="entry name" value="Znf_RING/FYVE/PHD"/>
</dbReference>
<dbReference type="PROSITE" id="PS00518">
    <property type="entry name" value="ZF_RING_1"/>
    <property type="match status" value="1"/>
</dbReference>
<dbReference type="Gene3D" id="3.30.40.10">
    <property type="entry name" value="Zinc/RING finger domain, C3HC4 (zinc finger)"/>
    <property type="match status" value="1"/>
</dbReference>
<name>A0A2T7PNR8_POMCA</name>
<dbReference type="EMBL" id="PZQS01000003">
    <property type="protein sequence ID" value="PVD35071.1"/>
    <property type="molecule type" value="Genomic_DNA"/>
</dbReference>
<comment type="caution">
    <text evidence="6">The sequence shown here is derived from an EMBL/GenBank/DDBJ whole genome shotgun (WGS) entry which is preliminary data.</text>
</comment>
<sequence length="336" mass="37603">MAGAFSETLRNLLDKYYTACCRCHTRDDDVRILPCLHVFCTKCLQSIIATPPQLTKYKRSRRFTCPSCQWPQYLHSDGIEGYPAAHPLLPTISSEKAECPFPDLSMETYHEVSGNLILDHCIGGHGVEDGCFTNITGMSVDESVASCPRVVVSDASQQKITVYEVDGKFCMTLKLEESIRDVCVDKNGDIFIIVVEKDYLIVHFDREGNRKENKLHTIGPQFTIIHQEPFGLCIDERGHFIASFLMTDSVCRFDEECSHVSAIGNTGKGIIKFNGPYYLARTSRDYTVVSDTCNHRVKIHNQNNGLPQLQLGSTNCEPGLSPGGFFLSQRTVCGQR</sequence>
<proteinExistence type="predicted"/>
<accession>A0A2T7PNR8</accession>
<evidence type="ECO:0000256" key="4">
    <source>
        <dbReference type="PROSITE-ProRule" id="PRU00175"/>
    </source>
</evidence>
<evidence type="ECO:0000256" key="2">
    <source>
        <dbReference type="ARBA" id="ARBA00022771"/>
    </source>
</evidence>
<evidence type="ECO:0000313" key="7">
    <source>
        <dbReference type="Proteomes" id="UP000245119"/>
    </source>
</evidence>
<dbReference type="GO" id="GO:0000209">
    <property type="term" value="P:protein polyubiquitination"/>
    <property type="evidence" value="ECO:0007669"/>
    <property type="project" value="TreeGrafter"/>
</dbReference>
<protein>
    <recommendedName>
        <fullName evidence="5">RING-type domain-containing protein</fullName>
    </recommendedName>
</protein>
<dbReference type="InterPro" id="IPR011042">
    <property type="entry name" value="6-blade_b-propeller_TolB-like"/>
</dbReference>
<dbReference type="GO" id="GO:0008270">
    <property type="term" value="F:zinc ion binding"/>
    <property type="evidence" value="ECO:0007669"/>
    <property type="project" value="UniProtKB-KW"/>
</dbReference>
<keyword evidence="7" id="KW-1185">Reference proteome</keyword>
<keyword evidence="3" id="KW-0862">Zinc</keyword>
<evidence type="ECO:0000256" key="3">
    <source>
        <dbReference type="ARBA" id="ARBA00022833"/>
    </source>
</evidence>
<gene>
    <name evidence="6" type="ORF">C0Q70_06352</name>
</gene>
<dbReference type="SUPFAM" id="SSF101898">
    <property type="entry name" value="NHL repeat"/>
    <property type="match status" value="1"/>
</dbReference>
<keyword evidence="2 4" id="KW-0863">Zinc-finger</keyword>
<dbReference type="InterPro" id="IPR001841">
    <property type="entry name" value="Znf_RING"/>
</dbReference>